<name>A0A1D8NMU9_YARLL</name>
<proteinExistence type="predicted"/>
<evidence type="ECO:0000313" key="1">
    <source>
        <dbReference type="EMBL" id="AOW06950.1"/>
    </source>
</evidence>
<dbReference type="VEuPathDB" id="FungiDB:YALI1_F14160g"/>
<dbReference type="EMBL" id="CP017558">
    <property type="protein sequence ID" value="AOW06950.1"/>
    <property type="molecule type" value="Genomic_DNA"/>
</dbReference>
<gene>
    <name evidence="1" type="ORF">YALI1_F14160g</name>
</gene>
<dbReference type="RefSeq" id="XP_068139421.1">
    <property type="nucleotide sequence ID" value="XM_068283320.1"/>
</dbReference>
<evidence type="ECO:0000313" key="2">
    <source>
        <dbReference type="Proteomes" id="UP000182444"/>
    </source>
</evidence>
<sequence length="84" mass="9700">MMDQCQDLDSFHQLLPFNQPYSPTQCCLCGTVSCCFCADFHACTWYKNERPRCDGRFSPTTSSLRPLLSNGFLPRPKSWSRLRT</sequence>
<organism evidence="1 2">
    <name type="scientific">Yarrowia lipolytica</name>
    <name type="common">Candida lipolytica</name>
    <dbReference type="NCBI Taxonomy" id="4952"/>
    <lineage>
        <taxon>Eukaryota</taxon>
        <taxon>Fungi</taxon>
        <taxon>Dikarya</taxon>
        <taxon>Ascomycota</taxon>
        <taxon>Saccharomycotina</taxon>
        <taxon>Dipodascomycetes</taxon>
        <taxon>Dipodascales</taxon>
        <taxon>Dipodascales incertae sedis</taxon>
        <taxon>Yarrowia</taxon>
    </lineage>
</organism>
<reference evidence="1 2" key="1">
    <citation type="journal article" date="2016" name="PLoS ONE">
        <title>Sequence Assembly of Yarrowia lipolytica Strain W29/CLIB89 Shows Transposable Element Diversity.</title>
        <authorList>
            <person name="Magnan C."/>
            <person name="Yu J."/>
            <person name="Chang I."/>
            <person name="Jahn E."/>
            <person name="Kanomata Y."/>
            <person name="Wu J."/>
            <person name="Zeller M."/>
            <person name="Oakes M."/>
            <person name="Baldi P."/>
            <person name="Sandmeyer S."/>
        </authorList>
    </citation>
    <scope>NUCLEOTIDE SEQUENCE [LARGE SCALE GENOMIC DNA]</scope>
    <source>
        <strain evidence="2">CLIB89(W29)</strain>
    </source>
</reference>
<dbReference type="AlphaFoldDB" id="A0A1D8NMU9"/>
<accession>A0A1D8NMU9</accession>
<protein>
    <submittedName>
        <fullName evidence="1">Uncharacterized protein</fullName>
    </submittedName>
</protein>
<dbReference type="Proteomes" id="UP000182444">
    <property type="component" value="Chromosome 1F"/>
</dbReference>
<dbReference type="GeneID" id="94583907"/>